<accession>A0A1G7VFQ6</accession>
<gene>
    <name evidence="1" type="ORF">SAMN05216605_102466</name>
</gene>
<dbReference type="STRING" id="89065.SAMN05216605_102466"/>
<dbReference type="Gene3D" id="3.10.180.10">
    <property type="entry name" value="2,3-Dihydroxybiphenyl 1,2-Dioxygenase, domain 1"/>
    <property type="match status" value="1"/>
</dbReference>
<dbReference type="SUPFAM" id="SSF54593">
    <property type="entry name" value="Glyoxalase/Bleomycin resistance protein/Dihydroxybiphenyl dioxygenase"/>
    <property type="match status" value="1"/>
</dbReference>
<dbReference type="OrthoDB" id="4771301at2"/>
<dbReference type="InterPro" id="IPR029068">
    <property type="entry name" value="Glyas_Bleomycin-R_OHBP_Dase"/>
</dbReference>
<sequence length="321" mass="36908">MFELLMSADMMVPDPDAMTEKLVDKLGIYKHERWRQAFDNHPYIAHFLRVHKSLAVSPTRVEPQWHLDKPNPGDPLFHDFLESLKEFQGHHRPMITHSIVLATHGDKFNALVEKLMRRRLPFRMAQRTDEMPFDRLWLGVTPERPYYEPSVDGGLCIEIMPMEPLQMPPETFAEPPVQPRDLKPGDMVRVTARGYLVRDLDDTLRRCSANLDWEPSGPIQTLHDEGYRRARMGFTLANSATLDIIEATRWDGEAGLYLNSWGPGPYYIRIGVNGLEAKAEDLRARGTAFKWIESSEAVGGKPLIRIDPKELDGQLFEFEEC</sequence>
<protein>
    <recommendedName>
        <fullName evidence="3">Lactoylglutathione lyase</fullName>
    </recommendedName>
</protein>
<dbReference type="RefSeq" id="WP_074750919.1">
    <property type="nucleotide sequence ID" value="NZ_FNCO01000002.1"/>
</dbReference>
<evidence type="ECO:0000313" key="1">
    <source>
        <dbReference type="EMBL" id="SDG57760.1"/>
    </source>
</evidence>
<dbReference type="EMBL" id="FNCO01000002">
    <property type="protein sequence ID" value="SDG57760.1"/>
    <property type="molecule type" value="Genomic_DNA"/>
</dbReference>
<keyword evidence="2" id="KW-1185">Reference proteome</keyword>
<organism evidence="1 2">
    <name type="scientific">Pseudomonas abietaniphila</name>
    <dbReference type="NCBI Taxonomy" id="89065"/>
    <lineage>
        <taxon>Bacteria</taxon>
        <taxon>Pseudomonadati</taxon>
        <taxon>Pseudomonadota</taxon>
        <taxon>Gammaproteobacteria</taxon>
        <taxon>Pseudomonadales</taxon>
        <taxon>Pseudomonadaceae</taxon>
        <taxon>Pseudomonas</taxon>
    </lineage>
</organism>
<dbReference type="Proteomes" id="UP000182894">
    <property type="component" value="Unassembled WGS sequence"/>
</dbReference>
<reference evidence="2" key="1">
    <citation type="submission" date="2016-10" db="EMBL/GenBank/DDBJ databases">
        <authorList>
            <person name="Varghese N."/>
            <person name="Submissions S."/>
        </authorList>
    </citation>
    <scope>NUCLEOTIDE SEQUENCE [LARGE SCALE GENOMIC DNA]</scope>
    <source>
        <strain evidence="2">ATCC 700689</strain>
    </source>
</reference>
<dbReference type="AlphaFoldDB" id="A0A1G7VFQ6"/>
<evidence type="ECO:0000313" key="2">
    <source>
        <dbReference type="Proteomes" id="UP000182894"/>
    </source>
</evidence>
<name>A0A1G7VFQ6_9PSED</name>
<proteinExistence type="predicted"/>
<evidence type="ECO:0008006" key="3">
    <source>
        <dbReference type="Google" id="ProtNLM"/>
    </source>
</evidence>